<organism evidence="1 2">
    <name type="scientific">Paraburkholderia terrae</name>
    <dbReference type="NCBI Taxonomy" id="311230"/>
    <lineage>
        <taxon>Bacteria</taxon>
        <taxon>Pseudomonadati</taxon>
        <taxon>Pseudomonadota</taxon>
        <taxon>Betaproteobacteria</taxon>
        <taxon>Burkholderiales</taxon>
        <taxon>Burkholderiaceae</taxon>
        <taxon>Paraburkholderia</taxon>
    </lineage>
</organism>
<dbReference type="EMBL" id="AP024956">
    <property type="protein sequence ID" value="BCZ82040.1"/>
    <property type="molecule type" value="Genomic_DNA"/>
</dbReference>
<evidence type="ECO:0000313" key="2">
    <source>
        <dbReference type="Proteomes" id="UP001319874"/>
    </source>
</evidence>
<evidence type="ECO:0000313" key="1">
    <source>
        <dbReference type="EMBL" id="BCZ82040.1"/>
    </source>
</evidence>
<gene>
    <name evidence="1" type="ORF">PTKU64_57150</name>
</gene>
<sequence length="127" mass="13064">MGAASQGTPLARFGDDSNRIFAVVSRFHFIQKGTQMKNRTTWIVAALLALSGGAFAQGGGNGNGGGAAGGGGNGARYELIRSDDGRVGHACVVEGAAQEVDFAQEAGHGYDQHAGRGRQQRYEGAVI</sequence>
<accession>A0ABM7TSC8</accession>
<keyword evidence="2" id="KW-1185">Reference proteome</keyword>
<reference evidence="1 2" key="1">
    <citation type="journal article" date="2022" name="Front. Microbiol.">
        <title>Identification and characterization of a novel class of self-sufficient cytochrome P450 hydroxylase involved in cyclohexanecarboxylate degradation in Paraburkholderia terrae strain KU-64.</title>
        <authorList>
            <person name="Yamamoto T."/>
            <person name="Hasegawa Y."/>
            <person name="Iwaki H."/>
        </authorList>
    </citation>
    <scope>NUCLEOTIDE SEQUENCE [LARGE SCALE GENOMIC DNA]</scope>
    <source>
        <strain evidence="1 2">KU-64</strain>
    </source>
</reference>
<name>A0ABM7TSC8_9BURK</name>
<proteinExistence type="predicted"/>
<protein>
    <submittedName>
        <fullName evidence="1">Uncharacterized protein</fullName>
    </submittedName>
</protein>
<dbReference type="Proteomes" id="UP001319874">
    <property type="component" value="Chromosome 2"/>
</dbReference>